<dbReference type="EMBL" id="LHXQ01000009">
    <property type="protein sequence ID" value="KXA95273.1"/>
    <property type="molecule type" value="Genomic_DNA"/>
</dbReference>
<reference evidence="1 2" key="1">
    <citation type="journal article" date="2016" name="Sci. Rep.">
        <title>Metabolic traits of an uncultured archaeal lineage -MSBL1- from brine pools of the Red Sea.</title>
        <authorList>
            <person name="Mwirichia R."/>
            <person name="Alam I."/>
            <person name="Rashid M."/>
            <person name="Vinu M."/>
            <person name="Ba-Alawi W."/>
            <person name="Anthony Kamau A."/>
            <person name="Kamanda Ngugi D."/>
            <person name="Goker M."/>
            <person name="Klenk H.P."/>
            <person name="Bajic V."/>
            <person name="Stingl U."/>
        </authorList>
    </citation>
    <scope>NUCLEOTIDE SEQUENCE [LARGE SCALE GENOMIC DNA]</scope>
    <source>
        <strain evidence="1">SCGC-AAA259I07</strain>
    </source>
</reference>
<name>A0A133UM34_9EURY</name>
<protein>
    <submittedName>
        <fullName evidence="1">Uncharacterized protein</fullName>
    </submittedName>
</protein>
<dbReference type="AlphaFoldDB" id="A0A133UM34"/>
<proteinExistence type="predicted"/>
<organism evidence="1 2">
    <name type="scientific">candidate division MSBL1 archaeon SCGC-AAA259I07</name>
    <dbReference type="NCBI Taxonomy" id="1698266"/>
    <lineage>
        <taxon>Archaea</taxon>
        <taxon>Methanobacteriati</taxon>
        <taxon>Methanobacteriota</taxon>
        <taxon>candidate division MSBL1</taxon>
    </lineage>
</organism>
<keyword evidence="2" id="KW-1185">Reference proteome</keyword>
<comment type="caution">
    <text evidence="1">The sequence shown here is derived from an EMBL/GenBank/DDBJ whole genome shotgun (WGS) entry which is preliminary data.</text>
</comment>
<evidence type="ECO:0000313" key="2">
    <source>
        <dbReference type="Proteomes" id="UP000070155"/>
    </source>
</evidence>
<accession>A0A133UM34</accession>
<gene>
    <name evidence="1" type="ORF">AKJ36_01090</name>
</gene>
<evidence type="ECO:0000313" key="1">
    <source>
        <dbReference type="EMBL" id="KXA95273.1"/>
    </source>
</evidence>
<sequence>MDREKIEEKLETYIEDIPWRYRILEEKNSVRLLNLKTSGTSEEEFLEKLEEEGAVQTLGKNNISYRIKRKNGKLWLSLVNRTGEEFKEPTEISKRKALEVFESSQTEQGGLSSLLRLFRGEKTERQPIPNRILIGNDDIERIEEEKSEISDSKSVKITCKGFQIKLRGNGGCDFETL</sequence>
<dbReference type="Proteomes" id="UP000070155">
    <property type="component" value="Unassembled WGS sequence"/>
</dbReference>